<feature type="domain" description="DNA polymerase Y-family little finger" evidence="1">
    <location>
        <begin position="1"/>
        <end position="61"/>
    </location>
</feature>
<dbReference type="GO" id="GO:0003684">
    <property type="term" value="F:damaged DNA binding"/>
    <property type="evidence" value="ECO:0007669"/>
    <property type="project" value="InterPro"/>
</dbReference>
<name>A0A3P7MR71_DIBLA</name>
<evidence type="ECO:0000313" key="3">
    <source>
        <dbReference type="Proteomes" id="UP000281553"/>
    </source>
</evidence>
<evidence type="ECO:0000259" key="1">
    <source>
        <dbReference type="Pfam" id="PF11799"/>
    </source>
</evidence>
<dbReference type="PANTHER" id="PTHR11076">
    <property type="entry name" value="DNA REPAIR POLYMERASE UMUC / TRANSFERASE FAMILY MEMBER"/>
    <property type="match status" value="1"/>
</dbReference>
<sequence length="83" mass="9304">MGKTVTLKLKLDTFEVRTRSQTLPDFTCSPTAIFQCAQDILRDEMRIEAERSKLLTLRLMGSPIKPQAHFEEAGDLNPDSGGH</sequence>
<dbReference type="AlphaFoldDB" id="A0A3P7MR71"/>
<dbReference type="InterPro" id="IPR050116">
    <property type="entry name" value="DNA_polymerase-Y"/>
</dbReference>
<organism evidence="2 3">
    <name type="scientific">Dibothriocephalus latus</name>
    <name type="common">Fish tapeworm</name>
    <name type="synonym">Diphyllobothrium latum</name>
    <dbReference type="NCBI Taxonomy" id="60516"/>
    <lineage>
        <taxon>Eukaryota</taxon>
        <taxon>Metazoa</taxon>
        <taxon>Spiralia</taxon>
        <taxon>Lophotrochozoa</taxon>
        <taxon>Platyhelminthes</taxon>
        <taxon>Cestoda</taxon>
        <taxon>Eucestoda</taxon>
        <taxon>Diphyllobothriidea</taxon>
        <taxon>Diphyllobothriidae</taxon>
        <taxon>Dibothriocephalus</taxon>
    </lineage>
</organism>
<evidence type="ECO:0000313" key="2">
    <source>
        <dbReference type="EMBL" id="VDN25088.1"/>
    </source>
</evidence>
<dbReference type="EMBL" id="UYRU01074820">
    <property type="protein sequence ID" value="VDN25088.1"/>
    <property type="molecule type" value="Genomic_DNA"/>
</dbReference>
<keyword evidence="3" id="KW-1185">Reference proteome</keyword>
<dbReference type="GO" id="GO:0042276">
    <property type="term" value="P:error-prone translesion synthesis"/>
    <property type="evidence" value="ECO:0007669"/>
    <property type="project" value="TreeGrafter"/>
</dbReference>
<gene>
    <name evidence="2" type="ORF">DILT_LOCUS14563</name>
</gene>
<protein>
    <recommendedName>
        <fullName evidence="1">DNA polymerase Y-family little finger domain-containing protein</fullName>
    </recommendedName>
</protein>
<dbReference type="SUPFAM" id="SSF100879">
    <property type="entry name" value="Lesion bypass DNA polymerase (Y-family), little finger domain"/>
    <property type="match status" value="1"/>
</dbReference>
<dbReference type="Pfam" id="PF11799">
    <property type="entry name" value="IMS_C"/>
    <property type="match status" value="1"/>
</dbReference>
<dbReference type="Gene3D" id="3.30.1490.100">
    <property type="entry name" value="DNA polymerase, Y-family, little finger domain"/>
    <property type="match status" value="1"/>
</dbReference>
<dbReference type="GO" id="GO:0006281">
    <property type="term" value="P:DNA repair"/>
    <property type="evidence" value="ECO:0007669"/>
    <property type="project" value="InterPro"/>
</dbReference>
<dbReference type="GO" id="GO:0003887">
    <property type="term" value="F:DNA-directed DNA polymerase activity"/>
    <property type="evidence" value="ECO:0007669"/>
    <property type="project" value="TreeGrafter"/>
</dbReference>
<dbReference type="PANTHER" id="PTHR11076:SF33">
    <property type="entry name" value="DNA POLYMERASE KAPPA"/>
    <property type="match status" value="1"/>
</dbReference>
<dbReference type="InterPro" id="IPR036775">
    <property type="entry name" value="DNA_pol_Y-fam_lit_finger_sf"/>
</dbReference>
<dbReference type="InterPro" id="IPR017961">
    <property type="entry name" value="DNA_pol_Y-fam_little_finger"/>
</dbReference>
<dbReference type="GO" id="GO:0005634">
    <property type="term" value="C:nucleus"/>
    <property type="evidence" value="ECO:0007669"/>
    <property type="project" value="TreeGrafter"/>
</dbReference>
<dbReference type="Proteomes" id="UP000281553">
    <property type="component" value="Unassembled WGS sequence"/>
</dbReference>
<reference evidence="2 3" key="1">
    <citation type="submission" date="2018-11" db="EMBL/GenBank/DDBJ databases">
        <authorList>
            <consortium name="Pathogen Informatics"/>
        </authorList>
    </citation>
    <scope>NUCLEOTIDE SEQUENCE [LARGE SCALE GENOMIC DNA]</scope>
</reference>
<accession>A0A3P7MR71</accession>
<dbReference type="OrthoDB" id="6284114at2759"/>
<proteinExistence type="predicted"/>